<evidence type="ECO:0000313" key="1">
    <source>
        <dbReference type="EMBL" id="SHM81223.1"/>
    </source>
</evidence>
<dbReference type="AlphaFoldDB" id="A0A1M7LSI7"/>
<dbReference type="RefSeq" id="WP_073258075.1">
    <property type="nucleotide sequence ID" value="NZ_FRCR01000014.1"/>
</dbReference>
<name>A0A1M7LSI7_9FIRM</name>
<dbReference type="EMBL" id="FRCR01000014">
    <property type="protein sequence ID" value="SHM81223.1"/>
    <property type="molecule type" value="Genomic_DNA"/>
</dbReference>
<evidence type="ECO:0000313" key="2">
    <source>
        <dbReference type="Proteomes" id="UP000184375"/>
    </source>
</evidence>
<reference evidence="2" key="1">
    <citation type="submission" date="2016-11" db="EMBL/GenBank/DDBJ databases">
        <authorList>
            <person name="Varghese N."/>
            <person name="Submissions S."/>
        </authorList>
    </citation>
    <scope>NUCLEOTIDE SEQUENCE [LARGE SCALE GENOMIC DNA]</scope>
    <source>
        <strain evidence="2">DSM 18802</strain>
    </source>
</reference>
<gene>
    <name evidence="1" type="ORF">SAMN05660826_02015</name>
</gene>
<keyword evidence="2" id="KW-1185">Reference proteome</keyword>
<dbReference type="PIRSF" id="PIRSF006421">
    <property type="entry name" value="UCP006421"/>
    <property type="match status" value="1"/>
</dbReference>
<sequence>MAEYKSRDYRKLVYAEGLISFTVKFKETDLFISAKKDLSAEALACLLNYRKDLEEYIAFDPDFICSLSPHSVPEWAPEIVKHMAKAAFKAGVGPMAAVAGAISEFIGKLLLKFSPEVIVENGGDIFAMIKRPIKIGIFAGASPFSNKIALKLNATGHPLGICTSAGTIGHSLSFGRADAAVIVAENSTLADAVATATGNRVKSPNDIKDALEFALSIEGVIGALIIIGEHLGAKGDIEIEKI</sequence>
<dbReference type="InterPro" id="IPR007183">
    <property type="entry name" value="UPF0280"/>
</dbReference>
<dbReference type="InterPro" id="IPR003374">
    <property type="entry name" value="ApbE-like_sf"/>
</dbReference>
<proteinExistence type="predicted"/>
<dbReference type="Gene3D" id="3.10.520.10">
    <property type="entry name" value="ApbE-like domains"/>
    <property type="match status" value="1"/>
</dbReference>
<protein>
    <submittedName>
        <fullName evidence="1">Uncharacterized protein</fullName>
    </submittedName>
</protein>
<dbReference type="SUPFAM" id="SSF143631">
    <property type="entry name" value="ApbE-like"/>
    <property type="match status" value="1"/>
</dbReference>
<accession>A0A1M7LSI7</accession>
<dbReference type="Proteomes" id="UP000184375">
    <property type="component" value="Unassembled WGS sequence"/>
</dbReference>
<dbReference type="OrthoDB" id="9787842at2"/>
<dbReference type="STRING" id="447595.SAMN05660826_02015"/>
<dbReference type="NCBIfam" id="NF003323">
    <property type="entry name" value="PRK04334.1-3"/>
    <property type="match status" value="1"/>
</dbReference>
<organism evidence="1 2">
    <name type="scientific">Caldanaerovirga acetigignens</name>
    <dbReference type="NCBI Taxonomy" id="447595"/>
    <lineage>
        <taxon>Bacteria</taxon>
        <taxon>Bacillati</taxon>
        <taxon>Bacillota</taxon>
        <taxon>Clostridia</taxon>
        <taxon>Thermosediminibacterales</taxon>
        <taxon>Thermosediminibacteraceae</taxon>
        <taxon>Caldanaerovirga</taxon>
    </lineage>
</organism>